<dbReference type="AlphaFoldDB" id="A0A1G2H6D2"/>
<dbReference type="Gene3D" id="1.50.10.20">
    <property type="match status" value="1"/>
</dbReference>
<reference evidence="3 4" key="1">
    <citation type="journal article" date="2016" name="Nat. Commun.">
        <title>Thousands of microbial genomes shed light on interconnected biogeochemical processes in an aquifer system.</title>
        <authorList>
            <person name="Anantharaman K."/>
            <person name="Brown C.T."/>
            <person name="Hug L.A."/>
            <person name="Sharon I."/>
            <person name="Castelle C.J."/>
            <person name="Probst A.J."/>
            <person name="Thomas B.C."/>
            <person name="Singh A."/>
            <person name="Wilkins M.J."/>
            <person name="Karaoz U."/>
            <person name="Brodie E.L."/>
            <person name="Williams K.H."/>
            <person name="Hubbard S.S."/>
            <person name="Banfield J.F."/>
        </authorList>
    </citation>
    <scope>NUCLEOTIDE SEQUENCE [LARGE SCALE GENOMIC DNA]</scope>
</reference>
<dbReference type="CDD" id="cd03822">
    <property type="entry name" value="GT4_mannosyltransferase-like"/>
    <property type="match status" value="1"/>
</dbReference>
<dbReference type="InterPro" id="IPR028098">
    <property type="entry name" value="Glyco_trans_4-like_N"/>
</dbReference>
<dbReference type="PANTHER" id="PTHR12526:SF572">
    <property type="entry name" value="BLL5144 PROTEIN"/>
    <property type="match status" value="1"/>
</dbReference>
<dbReference type="GO" id="GO:0016757">
    <property type="term" value="F:glycosyltransferase activity"/>
    <property type="evidence" value="ECO:0007669"/>
    <property type="project" value="InterPro"/>
</dbReference>
<dbReference type="PANTHER" id="PTHR12526">
    <property type="entry name" value="GLYCOSYLTRANSFERASE"/>
    <property type="match status" value="1"/>
</dbReference>
<dbReference type="Pfam" id="PF13439">
    <property type="entry name" value="Glyco_transf_4"/>
    <property type="match status" value="1"/>
</dbReference>
<dbReference type="SUPFAM" id="SSF53756">
    <property type="entry name" value="UDP-Glycosyltransferase/glycogen phosphorylase"/>
    <property type="match status" value="1"/>
</dbReference>
<dbReference type="SUPFAM" id="SSF48208">
    <property type="entry name" value="Six-hairpin glycosidases"/>
    <property type="match status" value="1"/>
</dbReference>
<gene>
    <name evidence="3" type="ORF">A2827_01080</name>
</gene>
<evidence type="ECO:0008006" key="5">
    <source>
        <dbReference type="Google" id="ProtNLM"/>
    </source>
</evidence>
<evidence type="ECO:0000313" key="3">
    <source>
        <dbReference type="EMBL" id="OGZ57791.1"/>
    </source>
</evidence>
<dbReference type="STRING" id="1802158.A2827_01080"/>
<comment type="caution">
    <text evidence="3">The sequence shown here is derived from an EMBL/GenBank/DDBJ whole genome shotgun (WGS) entry which is preliminary data.</text>
</comment>
<organism evidence="3 4">
    <name type="scientific">Candidatus Spechtbacteria bacterium RIFCSPHIGHO2_01_FULL_43_30</name>
    <dbReference type="NCBI Taxonomy" id="1802158"/>
    <lineage>
        <taxon>Bacteria</taxon>
        <taxon>Candidatus Spechtiibacteriota</taxon>
    </lineage>
</organism>
<accession>A0A1G2H6D2</accession>
<protein>
    <recommendedName>
        <fullName evidence="5">Glycosyl transferase family 1 domain-containing protein</fullName>
    </recommendedName>
</protein>
<evidence type="ECO:0000259" key="2">
    <source>
        <dbReference type="Pfam" id="PF13439"/>
    </source>
</evidence>
<feature type="domain" description="Glycosyl transferase family 1" evidence="1">
    <location>
        <begin position="195"/>
        <end position="370"/>
    </location>
</feature>
<dbReference type="Gene3D" id="3.40.50.2000">
    <property type="entry name" value="Glycogen Phosphorylase B"/>
    <property type="match status" value="2"/>
</dbReference>
<evidence type="ECO:0000259" key="1">
    <source>
        <dbReference type="Pfam" id="PF00534"/>
    </source>
</evidence>
<dbReference type="GO" id="GO:0005975">
    <property type="term" value="P:carbohydrate metabolic process"/>
    <property type="evidence" value="ECO:0007669"/>
    <property type="project" value="InterPro"/>
</dbReference>
<feature type="domain" description="Glycosyltransferase subfamily 4-like N-terminal" evidence="2">
    <location>
        <begin position="22"/>
        <end position="185"/>
    </location>
</feature>
<dbReference type="Proteomes" id="UP000177932">
    <property type="component" value="Unassembled WGS sequence"/>
</dbReference>
<sequence length="740" mass="85370">MTRIKSPNNIVYISTFPPRECGIATFTKDLAQAFDQKYNPVVKSRVIALNEHPTVIYDYDNYVFSQLPANDLESYVALAKKLNRLDNVKIINIQHEFGLFGGDWGNYIIPFLQVIEKPVVTTFHSVLPLKENRYKETDIALKKLVTLIAQKSCAIVVMNKLSQQILENEYNIARSKIHLIPHGIPQTQFEPSDQFKKLHNLEGHTVLSTFGLLSPNKGIEYAIRALPKIIKSFPEVTYLILGVTHPNIRKWDGEVYRNFLMKEAEKMNLKNNVRFYNKYLTLEELLSYLKATDVYIAPAKDQGQSVSGTISYALGCGRPVVSTASIYARYIINDQNGILVKPKSHNDISKAVLSLLNDPRRIRSMSAGAYELSRKMIWPNVASEYFRIFRKFSDIRHEDRKLPKIKFDHIMRLSDDFGMLQFAKYSKPLKRYGYTLDDNARALIACADYYGQNQSAQILNLAYTYLKFFKFTQRASGTFANLVTFKRNRDTSKDEDVQGRAIWALGYIISCSSLPEDMREQAEIMLKKTFKLIQKFESSRAIAFSIIGLYHYYKYDPKKPVLKLIEKLGDYQIALYKNYSNENWKWFEDHLTYSNSKLPESLFYAYKATRKQKYLNIAERSLDFLTSITFKDSMYWPIGQNGWYFKDKVRAYFDQQPEDTASMVQTKVLAHEITKNATHLENALTAFQWFLGGNHLNQMVYDESTGGCNDGIHQNRINLNQGAESTISYLLARLAIEKAI</sequence>
<evidence type="ECO:0000313" key="4">
    <source>
        <dbReference type="Proteomes" id="UP000177932"/>
    </source>
</evidence>
<name>A0A1G2H6D2_9BACT</name>
<dbReference type="Pfam" id="PF00534">
    <property type="entry name" value="Glycos_transf_1"/>
    <property type="match status" value="1"/>
</dbReference>
<dbReference type="InterPro" id="IPR001296">
    <property type="entry name" value="Glyco_trans_1"/>
</dbReference>
<proteinExistence type="predicted"/>
<dbReference type="EMBL" id="MHOD01000022">
    <property type="protein sequence ID" value="OGZ57791.1"/>
    <property type="molecule type" value="Genomic_DNA"/>
</dbReference>
<dbReference type="InterPro" id="IPR008928">
    <property type="entry name" value="6-hairpin_glycosidase_sf"/>
</dbReference>